<evidence type="ECO:0000256" key="1">
    <source>
        <dbReference type="SAM" id="MobiDB-lite"/>
    </source>
</evidence>
<protein>
    <submittedName>
        <fullName evidence="3">Uncharacterized protein</fullName>
    </submittedName>
</protein>
<feature type="region of interest" description="Disordered" evidence="1">
    <location>
        <begin position="52"/>
        <end position="76"/>
    </location>
</feature>
<feature type="transmembrane region" description="Helical" evidence="2">
    <location>
        <begin position="9"/>
        <end position="26"/>
    </location>
</feature>
<gene>
    <name evidence="3" type="ORF">OIK42_19290</name>
</gene>
<keyword evidence="4" id="KW-1185">Reference proteome</keyword>
<evidence type="ECO:0000313" key="4">
    <source>
        <dbReference type="Proteomes" id="UP001218788"/>
    </source>
</evidence>
<accession>A0ABT5L7N6</accession>
<comment type="caution">
    <text evidence="3">The sequence shown here is derived from an EMBL/GenBank/DDBJ whole genome shotgun (WGS) entry which is preliminary data.</text>
</comment>
<sequence length="76" mass="8644">MAENMRLKAVIRIVCAIASIYLFIAFYDNRDWFILVMGIAFAYSAIRPWKKSKAKEPGTSWDNPSKTVAGKSVDDR</sequence>
<keyword evidence="2" id="KW-1133">Transmembrane helix</keyword>
<feature type="transmembrane region" description="Helical" evidence="2">
    <location>
        <begin position="32"/>
        <end position="49"/>
    </location>
</feature>
<keyword evidence="2" id="KW-0812">Transmembrane</keyword>
<dbReference type="RefSeq" id="WP_273642800.1">
    <property type="nucleotide sequence ID" value="NZ_JAQQXP010000004.1"/>
</dbReference>
<organism evidence="3 4">
    <name type="scientific">Alteromonas gilva</name>
    <dbReference type="NCBI Taxonomy" id="2987522"/>
    <lineage>
        <taxon>Bacteria</taxon>
        <taxon>Pseudomonadati</taxon>
        <taxon>Pseudomonadota</taxon>
        <taxon>Gammaproteobacteria</taxon>
        <taxon>Alteromonadales</taxon>
        <taxon>Alteromonadaceae</taxon>
        <taxon>Alteromonas/Salinimonas group</taxon>
        <taxon>Alteromonas</taxon>
    </lineage>
</organism>
<keyword evidence="2" id="KW-0472">Membrane</keyword>
<name>A0ABT5L7N6_9ALTE</name>
<evidence type="ECO:0000256" key="2">
    <source>
        <dbReference type="SAM" id="Phobius"/>
    </source>
</evidence>
<dbReference type="EMBL" id="JAQQXP010000004">
    <property type="protein sequence ID" value="MDC8832903.1"/>
    <property type="molecule type" value="Genomic_DNA"/>
</dbReference>
<evidence type="ECO:0000313" key="3">
    <source>
        <dbReference type="EMBL" id="MDC8832903.1"/>
    </source>
</evidence>
<dbReference type="Proteomes" id="UP001218788">
    <property type="component" value="Unassembled WGS sequence"/>
</dbReference>
<proteinExistence type="predicted"/>
<reference evidence="3 4" key="1">
    <citation type="submission" date="2022-10" db="EMBL/GenBank/DDBJ databases">
        <title>Alteromonas sp. chi3 Genome sequencing.</title>
        <authorList>
            <person name="Park S."/>
        </authorList>
    </citation>
    <scope>NUCLEOTIDE SEQUENCE [LARGE SCALE GENOMIC DNA]</scope>
    <source>
        <strain evidence="4">chi3</strain>
    </source>
</reference>